<evidence type="ECO:0000313" key="8">
    <source>
        <dbReference type="EMBL" id="SFH88594.1"/>
    </source>
</evidence>
<accession>A0A1I3DPB5</accession>
<sequence>MIINNNSASMMTLGELNKNISKGAKQLKKLALGERITSAGDDASGYSISERMRVRIRALDQDEQNVQNGQALLNVAEGAIQSQIELMKTIKQKVIDADNDTNTDVDRATIQKEINHAYQQIEDIAQETNYNGVRLLVGDSVEETVRSWVLKSNSSLLEGSDAMNMINVIPNVYPTLNGITGPFDLFQPAKLEQTSLASIGFSPTIQFTGGVDNTYTLDSSFTSVDSFDGVSFNTAAYSYVLTKTPSSTNEYRGAITDYLIEYSGTGVIEIDISACNSVEDVLTTIQGAIPSVKGHGVDANGANYLISAMQISGEAYTGYNATVAAAAPTGIFTSPQNFSGGRDKSGGGTDQDASPLQPATSAKFELTGLSADTGITIHINTGHDSLQLMKFVSGNSRPTASVPPNGVLTVGVDYVGTFRYGKLTASMENGNLTLTANQEGVRGNSYYVEDGISAKTYEFLATSPLTGANTTTYAYATVDVSGYNDVEDLIDDLKGKAIAFTGGGTEAMQAYFGTHWAADSRYTYFEFVDSASTNPVEGMYTINRSKVFDLDTLRSYVAGGMSIGKAFAEMIVSRMDIYDYREKRVEEAKDSNGQTLGIKFKASEGGTLGNRENLFLAQGQLRSYTLDYGKWFTKNPNLSIPDFLNNKGFRAYCASCDNQVFNFHFITEDLPEGPRPESDPNGEDIKHIYINVSNVTDASSLVQAIYEQATPELTGDDPDLNHFMRLVADGDKLIIYDERRLTDDYLRYGKDASGNLFYEYQWDDTYNVGGAKIADGVWDNVEIGERKIYAKDLIIHHTDHASMNIHLKIPQTTLDHLFGYEPGSQNWTDFNVMTSKSREELLGNRAGTTRSGKHITKDEEGLLDKALNYLIGANCLVGAQNMRLKMTEENIVAQREGTVASESTVRDANMAKEMTGYTKANVLAQASQSMLAQANQNSSGVLRLLQ</sequence>
<comment type="subcellular location">
    <subcellularLocation>
        <location evidence="4">Secreted</location>
    </subcellularLocation>
    <subcellularLocation>
        <location evidence="4">Bacterial flagellum</location>
    </subcellularLocation>
</comment>
<dbReference type="InterPro" id="IPR001492">
    <property type="entry name" value="Flagellin"/>
</dbReference>
<dbReference type="GO" id="GO:0005576">
    <property type="term" value="C:extracellular region"/>
    <property type="evidence" value="ECO:0007669"/>
    <property type="project" value="UniProtKB-SubCell"/>
</dbReference>
<evidence type="ECO:0000256" key="1">
    <source>
        <dbReference type="ARBA" id="ARBA00005709"/>
    </source>
</evidence>
<feature type="domain" description="Flagellin C-terminal" evidence="7">
    <location>
        <begin position="863"/>
        <end position="945"/>
    </location>
</feature>
<feature type="domain" description="Flagellin N-terminal" evidence="6">
    <location>
        <begin position="3"/>
        <end position="138"/>
    </location>
</feature>
<evidence type="ECO:0000259" key="7">
    <source>
        <dbReference type="Pfam" id="PF00700"/>
    </source>
</evidence>
<dbReference type="InterPro" id="IPR001029">
    <property type="entry name" value="Flagellin_N"/>
</dbReference>
<evidence type="ECO:0000256" key="5">
    <source>
        <dbReference type="SAM" id="MobiDB-lite"/>
    </source>
</evidence>
<evidence type="ECO:0000256" key="4">
    <source>
        <dbReference type="RuleBase" id="RU362073"/>
    </source>
</evidence>
<keyword evidence="3 4" id="KW-0975">Bacterial flagellum</keyword>
<dbReference type="PANTHER" id="PTHR42792:SF2">
    <property type="entry name" value="FLAGELLIN"/>
    <property type="match status" value="1"/>
</dbReference>
<evidence type="ECO:0000256" key="2">
    <source>
        <dbReference type="ARBA" id="ARBA00020110"/>
    </source>
</evidence>
<keyword evidence="8" id="KW-0969">Cilium</keyword>
<keyword evidence="8" id="KW-0966">Cell projection</keyword>
<proteinExistence type="inferred from homology"/>
<comment type="similarity">
    <text evidence="1 4">Belongs to the bacterial flagellin family.</text>
</comment>
<dbReference type="EMBL" id="FOQK01000007">
    <property type="protein sequence ID" value="SFH88594.1"/>
    <property type="molecule type" value="Genomic_DNA"/>
</dbReference>
<reference evidence="8 9" key="1">
    <citation type="submission" date="2016-10" db="EMBL/GenBank/DDBJ databases">
        <authorList>
            <person name="de Groot N.N."/>
        </authorList>
    </citation>
    <scope>NUCLEOTIDE SEQUENCE [LARGE SCALE GENOMIC DNA]</scope>
    <source>
        <strain evidence="8 9">Z108</strain>
    </source>
</reference>
<dbReference type="GO" id="GO:0005198">
    <property type="term" value="F:structural molecule activity"/>
    <property type="evidence" value="ECO:0007669"/>
    <property type="project" value="UniProtKB-UniRule"/>
</dbReference>
<feature type="region of interest" description="Disordered" evidence="5">
    <location>
        <begin position="335"/>
        <end position="357"/>
    </location>
</feature>
<evidence type="ECO:0000313" key="9">
    <source>
        <dbReference type="Proteomes" id="UP000183639"/>
    </source>
</evidence>
<dbReference type="SUPFAM" id="SSF64518">
    <property type="entry name" value="Phase 1 flagellin"/>
    <property type="match status" value="1"/>
</dbReference>
<keyword evidence="4" id="KW-0964">Secreted</keyword>
<dbReference type="Proteomes" id="UP000183639">
    <property type="component" value="Unassembled WGS sequence"/>
</dbReference>
<dbReference type="Gene3D" id="1.20.1330.10">
    <property type="entry name" value="f41 fragment of flagellin, N-terminal domain"/>
    <property type="match status" value="2"/>
</dbReference>
<dbReference type="PRINTS" id="PR00207">
    <property type="entry name" value="FLAGELLIN"/>
</dbReference>
<name>A0A1I3DPB5_SELRU</name>
<gene>
    <name evidence="8" type="ORF">SAMN04487861_10763</name>
</gene>
<dbReference type="PANTHER" id="PTHR42792">
    <property type="entry name" value="FLAGELLIN"/>
    <property type="match status" value="1"/>
</dbReference>
<organism evidence="8 9">
    <name type="scientific">Selenomonas ruminantium</name>
    <dbReference type="NCBI Taxonomy" id="971"/>
    <lineage>
        <taxon>Bacteria</taxon>
        <taxon>Bacillati</taxon>
        <taxon>Bacillota</taxon>
        <taxon>Negativicutes</taxon>
        <taxon>Selenomonadales</taxon>
        <taxon>Selenomonadaceae</taxon>
        <taxon>Selenomonas</taxon>
    </lineage>
</organism>
<keyword evidence="8" id="KW-0282">Flagellum</keyword>
<dbReference type="Pfam" id="PF00700">
    <property type="entry name" value="Flagellin_C"/>
    <property type="match status" value="1"/>
</dbReference>
<evidence type="ECO:0000256" key="3">
    <source>
        <dbReference type="ARBA" id="ARBA00023143"/>
    </source>
</evidence>
<protein>
    <recommendedName>
        <fullName evidence="2 4">Flagellin</fullName>
    </recommendedName>
</protein>
<comment type="function">
    <text evidence="4">Flagellin is the subunit protein which polymerizes to form the filaments of bacterial flagella.</text>
</comment>
<dbReference type="InterPro" id="IPR046358">
    <property type="entry name" value="Flagellin_C"/>
</dbReference>
<dbReference type="GO" id="GO:0009288">
    <property type="term" value="C:bacterial-type flagellum"/>
    <property type="evidence" value="ECO:0007669"/>
    <property type="project" value="UniProtKB-SubCell"/>
</dbReference>
<evidence type="ECO:0000259" key="6">
    <source>
        <dbReference type="Pfam" id="PF00669"/>
    </source>
</evidence>
<dbReference type="Pfam" id="PF00669">
    <property type="entry name" value="Flagellin_N"/>
    <property type="match status" value="1"/>
</dbReference>
<dbReference type="AlphaFoldDB" id="A0A1I3DPB5"/>